<dbReference type="GO" id="GO:0043386">
    <property type="term" value="P:mycotoxin biosynthetic process"/>
    <property type="evidence" value="ECO:0007669"/>
    <property type="project" value="InterPro"/>
</dbReference>
<comment type="similarity">
    <text evidence="1">Belongs to the ustYa family.</text>
</comment>
<keyword evidence="3" id="KW-0472">Membrane</keyword>
<evidence type="ECO:0000256" key="1">
    <source>
        <dbReference type="ARBA" id="ARBA00035112"/>
    </source>
</evidence>
<dbReference type="InterPro" id="IPR021765">
    <property type="entry name" value="UstYa-like"/>
</dbReference>
<gene>
    <name evidence="4" type="ORF">APUU_70292S</name>
</gene>
<dbReference type="KEGG" id="apuu:APUU_70292S"/>
<dbReference type="AlphaFoldDB" id="A0A7R8AS18"/>
<accession>A0A7R8AS18</accession>
<evidence type="ECO:0000313" key="5">
    <source>
        <dbReference type="Proteomes" id="UP000654913"/>
    </source>
</evidence>
<feature type="region of interest" description="Disordered" evidence="2">
    <location>
        <begin position="1"/>
        <end position="24"/>
    </location>
</feature>
<protein>
    <submittedName>
        <fullName evidence="4">Uncharacterized protein</fullName>
    </submittedName>
</protein>
<dbReference type="EMBL" id="AP024449">
    <property type="protein sequence ID" value="BCS28722.1"/>
    <property type="molecule type" value="Genomic_DNA"/>
</dbReference>
<evidence type="ECO:0000313" key="4">
    <source>
        <dbReference type="EMBL" id="BCS28722.1"/>
    </source>
</evidence>
<evidence type="ECO:0000256" key="3">
    <source>
        <dbReference type="SAM" id="Phobius"/>
    </source>
</evidence>
<keyword evidence="5" id="KW-1185">Reference proteome</keyword>
<evidence type="ECO:0000256" key="2">
    <source>
        <dbReference type="SAM" id="MobiDB-lite"/>
    </source>
</evidence>
<organism evidence="4 5">
    <name type="scientific">Aspergillus puulaauensis</name>
    <dbReference type="NCBI Taxonomy" id="1220207"/>
    <lineage>
        <taxon>Eukaryota</taxon>
        <taxon>Fungi</taxon>
        <taxon>Dikarya</taxon>
        <taxon>Ascomycota</taxon>
        <taxon>Pezizomycotina</taxon>
        <taxon>Eurotiomycetes</taxon>
        <taxon>Eurotiomycetidae</taxon>
        <taxon>Eurotiales</taxon>
        <taxon>Aspergillaceae</taxon>
        <taxon>Aspergillus</taxon>
    </lineage>
</organism>
<feature type="transmembrane region" description="Helical" evidence="3">
    <location>
        <begin position="33"/>
        <end position="52"/>
    </location>
</feature>
<dbReference type="Pfam" id="PF11807">
    <property type="entry name" value="UstYa"/>
    <property type="match status" value="1"/>
</dbReference>
<sequence>MEPTSKLLSAEEQESGGFSFKHQDKPAKNKRQILPWLGLILILIVTNILSYLGGSSRHWLQKSTAEPDKPAYYLNEDTTSKPFHWTTDYSSAENKSHTEELWDQIQPSHGFIAIDRTWAEHSKWPESMYLPSEKTKGKILRKTFWEAVDGEPYTHHAPGAHMNHCFDALRQYVICNADTTPLYTFGDFTAGDGQMHQCKDWSQVREYATKNTACYRDSVEHIPLGEHFGFCDDGGDGVIELG</sequence>
<dbReference type="OrthoDB" id="3687641at2759"/>
<reference evidence="4" key="2">
    <citation type="submission" date="2021-02" db="EMBL/GenBank/DDBJ databases">
        <title>Aspergillus puulaauensis MK2 genome sequence.</title>
        <authorList>
            <person name="Futagami T."/>
            <person name="Mori K."/>
            <person name="Kadooka C."/>
            <person name="Tanaka T."/>
        </authorList>
    </citation>
    <scope>NUCLEOTIDE SEQUENCE</scope>
    <source>
        <strain evidence="4">MK2</strain>
    </source>
</reference>
<dbReference type="PANTHER" id="PTHR33365:SF6">
    <property type="entry name" value="OXIDASE USTYA"/>
    <property type="match status" value="1"/>
</dbReference>
<dbReference type="RefSeq" id="XP_041560908.1">
    <property type="nucleotide sequence ID" value="XM_041695149.1"/>
</dbReference>
<name>A0A7R8AS18_9EURO</name>
<keyword evidence="3" id="KW-1133">Transmembrane helix</keyword>
<proteinExistence type="inferred from homology"/>
<dbReference type="GeneID" id="64978719"/>
<keyword evidence="3" id="KW-0812">Transmembrane</keyword>
<reference evidence="4" key="1">
    <citation type="submission" date="2021-01" db="EMBL/GenBank/DDBJ databases">
        <authorList>
            <consortium name="Aspergillus puulaauensis MK2 genome sequencing consortium"/>
            <person name="Kazuki M."/>
            <person name="Futagami T."/>
        </authorList>
    </citation>
    <scope>NUCLEOTIDE SEQUENCE</scope>
    <source>
        <strain evidence="4">MK2</strain>
    </source>
</reference>
<dbReference type="PANTHER" id="PTHR33365">
    <property type="entry name" value="YALI0B05434P"/>
    <property type="match status" value="1"/>
</dbReference>
<dbReference type="Proteomes" id="UP000654913">
    <property type="component" value="Chromosome 7"/>
</dbReference>